<sequence length="96" mass="11250">MVDELLETLHFNGDDAVSSDGKDRPLYDALLYDYEITTLTRPMLHKYAALHDNPKLERLLDEKHKQDLAGYLYGREIIDLITDFPLCRFESARLHR</sequence>
<dbReference type="InterPro" id="IPR017938">
    <property type="entry name" value="Riboflavin_synthase-like_b-brl"/>
</dbReference>
<dbReference type="Proteomes" id="UP001225378">
    <property type="component" value="Chromosome"/>
</dbReference>
<evidence type="ECO:0000313" key="2">
    <source>
        <dbReference type="Proteomes" id="UP001225378"/>
    </source>
</evidence>
<organism evidence="1 2">
    <name type="scientific">Methylomarinum roseum</name>
    <dbReference type="NCBI Taxonomy" id="3067653"/>
    <lineage>
        <taxon>Bacteria</taxon>
        <taxon>Pseudomonadati</taxon>
        <taxon>Pseudomonadota</taxon>
        <taxon>Gammaproteobacteria</taxon>
        <taxon>Methylococcales</taxon>
        <taxon>Methylococcaceae</taxon>
        <taxon>Methylomarinum</taxon>
    </lineage>
</organism>
<dbReference type="Gene3D" id="1.20.990.10">
    <property type="entry name" value="NADPH-cytochrome p450 Reductase, Chain A, domain 3"/>
    <property type="match status" value="1"/>
</dbReference>
<dbReference type="AlphaFoldDB" id="A0AAU7NYE5"/>
<keyword evidence="2" id="KW-1185">Reference proteome</keyword>
<dbReference type="GO" id="GO:0016491">
    <property type="term" value="F:oxidoreductase activity"/>
    <property type="evidence" value="ECO:0007669"/>
    <property type="project" value="InterPro"/>
</dbReference>
<dbReference type="SUPFAM" id="SSF63380">
    <property type="entry name" value="Riboflavin synthase domain-like"/>
    <property type="match status" value="1"/>
</dbReference>
<name>A0AAU7NYE5_9GAMM</name>
<reference evidence="1 2" key="1">
    <citation type="journal article" date="2024" name="Microbiology">
        <title>Methylomarinum rosea sp. nov., a novel halophilic methanotrophic bacterium from the hypersaline Lake Elton.</title>
        <authorList>
            <person name="Suleimanov R.Z."/>
            <person name="Oshkin I.Y."/>
            <person name="Danilova O.V."/>
            <person name="Suzina N.E."/>
            <person name="Dedysh S.N."/>
        </authorList>
    </citation>
    <scope>NUCLEOTIDE SEQUENCE [LARGE SCALE GENOMIC DNA]</scope>
    <source>
        <strain evidence="1 2">Ch1-1</strain>
    </source>
</reference>
<dbReference type="RefSeq" id="WP_349432523.1">
    <property type="nucleotide sequence ID" value="NZ_CP157743.1"/>
</dbReference>
<dbReference type="EMBL" id="CP157743">
    <property type="protein sequence ID" value="XBS21999.1"/>
    <property type="molecule type" value="Genomic_DNA"/>
</dbReference>
<dbReference type="KEGG" id="mech:Q9L42_007700"/>
<protein>
    <submittedName>
        <fullName evidence="1">Uncharacterized protein</fullName>
    </submittedName>
</protein>
<accession>A0AAU7NYE5</accession>
<evidence type="ECO:0000313" key="1">
    <source>
        <dbReference type="EMBL" id="XBS21999.1"/>
    </source>
</evidence>
<gene>
    <name evidence="1" type="ORF">Q9L42_007700</name>
</gene>
<proteinExistence type="predicted"/>
<dbReference type="InterPro" id="IPR023173">
    <property type="entry name" value="NADPH_Cyt_P450_Rdtase_alpha"/>
</dbReference>